<protein>
    <recommendedName>
        <fullName evidence="3">DOMON-like domain-containing protein</fullName>
    </recommendedName>
</protein>
<evidence type="ECO:0008006" key="3">
    <source>
        <dbReference type="Google" id="ProtNLM"/>
    </source>
</evidence>
<reference evidence="1 2" key="1">
    <citation type="submission" date="2016-10" db="EMBL/GenBank/DDBJ databases">
        <title>Alkaliphiles isolated from bioreactors.</title>
        <authorList>
            <person name="Salah Z."/>
            <person name="Rout S.P."/>
            <person name="Humphreys P.N."/>
        </authorList>
    </citation>
    <scope>NUCLEOTIDE SEQUENCE [LARGE SCALE GENOMIC DNA]</scope>
    <source>
        <strain evidence="1 2">ZS02</strain>
    </source>
</reference>
<proteinExistence type="predicted"/>
<evidence type="ECO:0000313" key="1">
    <source>
        <dbReference type="EMBL" id="OMG52962.1"/>
    </source>
</evidence>
<dbReference type="Proteomes" id="UP000187526">
    <property type="component" value="Unassembled WGS sequence"/>
</dbReference>
<dbReference type="RefSeq" id="WP_076095542.1">
    <property type="nucleotide sequence ID" value="NZ_MTHD01000004.1"/>
</dbReference>
<accession>A0A1R1I2H2</accession>
<dbReference type="STRING" id="418702.BJN45_11990"/>
<comment type="caution">
    <text evidence="1">The sequence shown here is derived from an EMBL/GenBank/DDBJ whole genome shotgun (WGS) entry which is preliminary data.</text>
</comment>
<name>A0A1R1I2H2_9RHOO</name>
<dbReference type="AlphaFoldDB" id="A0A1R1I2H2"/>
<dbReference type="CDD" id="cd09627">
    <property type="entry name" value="DOMON_murB_like"/>
    <property type="match status" value="1"/>
</dbReference>
<gene>
    <name evidence="1" type="ORF">BJN45_11990</name>
</gene>
<dbReference type="EMBL" id="MTHD01000004">
    <property type="protein sequence ID" value="OMG52962.1"/>
    <property type="molecule type" value="Genomic_DNA"/>
</dbReference>
<sequence>MSTANFHPLQCHATGNPPAGLEIHVSASRADNGDLHLTYRLHGAAAAMLVPPPATPGAADGLWQHTCCEAFIAAVDGPEYREFNFSPSGQWAIYDFADYRQHNTGWHAPAAPRIDCSRNGDSLLLSADIPAALLPAGAARLGLTVVAETAAGDKTYWALTHAGAQPDFHLAASFTLPLP</sequence>
<keyword evidence="2" id="KW-1185">Reference proteome</keyword>
<dbReference type="Gene3D" id="2.60.40.1190">
    <property type="match status" value="1"/>
</dbReference>
<evidence type="ECO:0000313" key="2">
    <source>
        <dbReference type="Proteomes" id="UP000187526"/>
    </source>
</evidence>
<organism evidence="1 2">
    <name type="scientific">Azonexus hydrophilus</name>
    <dbReference type="NCBI Taxonomy" id="418702"/>
    <lineage>
        <taxon>Bacteria</taxon>
        <taxon>Pseudomonadati</taxon>
        <taxon>Pseudomonadota</taxon>
        <taxon>Betaproteobacteria</taxon>
        <taxon>Rhodocyclales</taxon>
        <taxon>Azonexaceae</taxon>
        <taxon>Azonexus</taxon>
    </lineage>
</organism>